<evidence type="ECO:0000256" key="5">
    <source>
        <dbReference type="ARBA" id="ARBA00022597"/>
    </source>
</evidence>
<keyword evidence="11 15" id="KW-0472">Membrane</keyword>
<evidence type="ECO:0000256" key="13">
    <source>
        <dbReference type="ARBA" id="ARBA00023237"/>
    </source>
</evidence>
<evidence type="ECO:0000259" key="16">
    <source>
        <dbReference type="Pfam" id="PF02563"/>
    </source>
</evidence>
<evidence type="ECO:0000256" key="12">
    <source>
        <dbReference type="ARBA" id="ARBA00023139"/>
    </source>
</evidence>
<dbReference type="EMBL" id="JAUFQU010000001">
    <property type="protein sequence ID" value="MDN3707779.1"/>
    <property type="molecule type" value="Genomic_DNA"/>
</dbReference>
<keyword evidence="13" id="KW-0998">Cell outer membrane</keyword>
<evidence type="ECO:0000256" key="15">
    <source>
        <dbReference type="SAM" id="Phobius"/>
    </source>
</evidence>
<feature type="domain" description="Polysaccharide export protein N-terminal" evidence="16">
    <location>
        <begin position="44"/>
        <end position="136"/>
    </location>
</feature>
<keyword evidence="9" id="KW-0406">Ion transport</keyword>
<gene>
    <name evidence="18" type="ORF">QW060_11720</name>
</gene>
<evidence type="ECO:0000313" key="19">
    <source>
        <dbReference type="Proteomes" id="UP001242368"/>
    </source>
</evidence>
<feature type="transmembrane region" description="Helical" evidence="15">
    <location>
        <begin position="232"/>
        <end position="252"/>
    </location>
</feature>
<evidence type="ECO:0000256" key="8">
    <source>
        <dbReference type="ARBA" id="ARBA00023047"/>
    </source>
</evidence>
<protein>
    <submittedName>
        <fullName evidence="18">Polysaccharide biosynthesis/export family protein</fullName>
    </submittedName>
</protein>
<evidence type="ECO:0000256" key="14">
    <source>
        <dbReference type="ARBA" id="ARBA00023288"/>
    </source>
</evidence>
<keyword evidence="7" id="KW-0732">Signal</keyword>
<evidence type="ECO:0000256" key="10">
    <source>
        <dbReference type="ARBA" id="ARBA00023114"/>
    </source>
</evidence>
<evidence type="ECO:0000256" key="9">
    <source>
        <dbReference type="ARBA" id="ARBA00023065"/>
    </source>
</evidence>
<dbReference type="InterPro" id="IPR049712">
    <property type="entry name" value="Poly_export"/>
</dbReference>
<evidence type="ECO:0000256" key="2">
    <source>
        <dbReference type="ARBA" id="ARBA00009450"/>
    </source>
</evidence>
<organism evidence="18 19">
    <name type="scientific">Paenimyroides ceti</name>
    <dbReference type="NCBI Taxonomy" id="395087"/>
    <lineage>
        <taxon>Bacteria</taxon>
        <taxon>Pseudomonadati</taxon>
        <taxon>Bacteroidota</taxon>
        <taxon>Flavobacteriia</taxon>
        <taxon>Flavobacteriales</taxon>
        <taxon>Flavobacteriaceae</taxon>
        <taxon>Paenimyroides</taxon>
    </lineage>
</organism>
<dbReference type="InterPro" id="IPR054765">
    <property type="entry name" value="SLBB_dom"/>
</dbReference>
<evidence type="ECO:0000256" key="1">
    <source>
        <dbReference type="ARBA" id="ARBA00004571"/>
    </source>
</evidence>
<keyword evidence="6 15" id="KW-0812">Transmembrane</keyword>
<evidence type="ECO:0000256" key="4">
    <source>
        <dbReference type="ARBA" id="ARBA00022452"/>
    </source>
</evidence>
<dbReference type="Proteomes" id="UP001242368">
    <property type="component" value="Unassembled WGS sequence"/>
</dbReference>
<dbReference type="PANTHER" id="PTHR33619">
    <property type="entry name" value="POLYSACCHARIDE EXPORT PROTEIN GFCE-RELATED"/>
    <property type="match status" value="1"/>
</dbReference>
<evidence type="ECO:0000256" key="11">
    <source>
        <dbReference type="ARBA" id="ARBA00023136"/>
    </source>
</evidence>
<feature type="domain" description="SLBB" evidence="17">
    <location>
        <begin position="140"/>
        <end position="219"/>
    </location>
</feature>
<keyword evidence="15" id="KW-1133">Transmembrane helix</keyword>
<evidence type="ECO:0000256" key="7">
    <source>
        <dbReference type="ARBA" id="ARBA00022729"/>
    </source>
</evidence>
<dbReference type="Pfam" id="PF02563">
    <property type="entry name" value="Poly_export"/>
    <property type="match status" value="1"/>
</dbReference>
<dbReference type="InterPro" id="IPR003715">
    <property type="entry name" value="Poly_export_N"/>
</dbReference>
<keyword evidence="12" id="KW-0564">Palmitate</keyword>
<evidence type="ECO:0000256" key="6">
    <source>
        <dbReference type="ARBA" id="ARBA00022692"/>
    </source>
</evidence>
<evidence type="ECO:0000259" key="17">
    <source>
        <dbReference type="Pfam" id="PF22461"/>
    </source>
</evidence>
<dbReference type="PANTHER" id="PTHR33619:SF3">
    <property type="entry name" value="POLYSACCHARIDE EXPORT PROTEIN GFCE-RELATED"/>
    <property type="match status" value="1"/>
</dbReference>
<dbReference type="PROSITE" id="PS51257">
    <property type="entry name" value="PROKAR_LIPOPROTEIN"/>
    <property type="match status" value="1"/>
</dbReference>
<keyword evidence="14" id="KW-0449">Lipoprotein</keyword>
<keyword evidence="5" id="KW-0762">Sugar transport</keyword>
<comment type="caution">
    <text evidence="18">The sequence shown here is derived from an EMBL/GenBank/DDBJ whole genome shotgun (WGS) entry which is preliminary data.</text>
</comment>
<evidence type="ECO:0000256" key="3">
    <source>
        <dbReference type="ARBA" id="ARBA00022448"/>
    </source>
</evidence>
<reference evidence="19" key="1">
    <citation type="journal article" date="2019" name="Int. J. Syst. Evol. Microbiol.">
        <title>The Global Catalogue of Microorganisms (GCM) 10K type strain sequencing project: providing services to taxonomists for standard genome sequencing and annotation.</title>
        <authorList>
            <consortium name="The Broad Institute Genomics Platform"/>
            <consortium name="The Broad Institute Genome Sequencing Center for Infectious Disease"/>
            <person name="Wu L."/>
            <person name="Ma J."/>
        </authorList>
    </citation>
    <scope>NUCLEOTIDE SEQUENCE [LARGE SCALE GENOMIC DNA]</scope>
    <source>
        <strain evidence="19">CECT 7184</strain>
    </source>
</reference>
<proteinExistence type="inferred from homology"/>
<keyword evidence="3" id="KW-0813">Transport</keyword>
<keyword evidence="10" id="KW-0626">Porin</keyword>
<comment type="similarity">
    <text evidence="2">Belongs to the BexD/CtrA/VexA family.</text>
</comment>
<dbReference type="RefSeq" id="WP_290363733.1">
    <property type="nucleotide sequence ID" value="NZ_JAUFQU010000001.1"/>
</dbReference>
<sequence length="253" mass="28228">MKKIVQVFYMMTAVTVMSSCASKEKIVYFQGDTELNTIYEQSVPKIRPNDMLSITVSAADMKATQPFNQQNVYQVVQNGGQPNMAQNVYTVSDQGYIDFPVLGSIKIAGLTRNQAILLFKEKLSEYIVNPGVNINFTNFKVSVMGEVNSPGTFTLPNERITILEALTLAGDLTITAVRNNVMVIREQDGKKQTYSIDLTSRAALDSPVYYLNQNDVVYVEPNKTRMRQSTEFNYPLIISVAGIIISVIAILIR</sequence>
<accession>A0ABT8CTE3</accession>
<name>A0ABT8CTE3_9FLAO</name>
<keyword evidence="8" id="KW-0625">Polysaccharide transport</keyword>
<evidence type="ECO:0000313" key="18">
    <source>
        <dbReference type="EMBL" id="MDN3707779.1"/>
    </source>
</evidence>
<comment type="subcellular location">
    <subcellularLocation>
        <location evidence="1">Cell outer membrane</location>
        <topology evidence="1">Multi-pass membrane protein</topology>
    </subcellularLocation>
</comment>
<keyword evidence="19" id="KW-1185">Reference proteome</keyword>
<keyword evidence="4" id="KW-1134">Transmembrane beta strand</keyword>
<dbReference type="Pfam" id="PF22461">
    <property type="entry name" value="SLBB_2"/>
    <property type="match status" value="1"/>
</dbReference>
<dbReference type="Gene3D" id="3.10.560.10">
    <property type="entry name" value="Outer membrane lipoprotein wza domain like"/>
    <property type="match status" value="1"/>
</dbReference>